<comment type="similarity">
    <text evidence="1">Belongs to the bacterial solute-binding protein 1 family.</text>
</comment>
<evidence type="ECO:0000313" key="5">
    <source>
        <dbReference type="EMBL" id="MFC6397115.1"/>
    </source>
</evidence>
<gene>
    <name evidence="5" type="ORF">ACFP57_09010</name>
</gene>
<evidence type="ECO:0000256" key="4">
    <source>
        <dbReference type="SAM" id="SignalP"/>
    </source>
</evidence>
<organism evidence="5 6">
    <name type="scientific">Luteococcus sanguinis</name>
    <dbReference type="NCBI Taxonomy" id="174038"/>
    <lineage>
        <taxon>Bacteria</taxon>
        <taxon>Bacillati</taxon>
        <taxon>Actinomycetota</taxon>
        <taxon>Actinomycetes</taxon>
        <taxon>Propionibacteriales</taxon>
        <taxon>Propionibacteriaceae</taxon>
        <taxon>Luteococcus</taxon>
    </lineage>
</organism>
<dbReference type="PROSITE" id="PS51257">
    <property type="entry name" value="PROKAR_LIPOPROTEIN"/>
    <property type="match status" value="1"/>
</dbReference>
<dbReference type="EMBL" id="JBHSUA010000018">
    <property type="protein sequence ID" value="MFC6397115.1"/>
    <property type="molecule type" value="Genomic_DNA"/>
</dbReference>
<dbReference type="RefSeq" id="WP_343884692.1">
    <property type="nucleotide sequence ID" value="NZ_BAAAKI010000003.1"/>
</dbReference>
<dbReference type="PROSITE" id="PS51318">
    <property type="entry name" value="TAT"/>
    <property type="match status" value="1"/>
</dbReference>
<proteinExistence type="inferred from homology"/>
<dbReference type="InterPro" id="IPR006311">
    <property type="entry name" value="TAT_signal"/>
</dbReference>
<sequence>MTFNRRHFLTLSGAAATATALAACGSNDGGLSSGSSSSTAASGAGSASSVALTQWYHEYGEAGTQEAVKKYAAAYDPAKVTVKWNVGDYAKLLSAALLTADIPDVFESEMGPSIDMIQAGQVADLTDVIGDAKSKFNTELLNRMTYEGKIYGIPQVVDMHLLYYRKSILEKAGVQAPTTFDELVNVANKVKTKDMGGLFVGNDGIGPIGTALLYASGNSQLNADRTGAGFLNQNFYTALTDYRDKLFNGGGLLQSASKDWYDGSPFANEECAMQWGGLWSMTDIEKALGDDFGVIPFPAVGAAGKQATMFGAFGSCVAAKGKNVEAAKQYVKWLWVDQVDDQVDFANNYGTHVPAQTELAPRCTKLADGAGADAAKILTDFGKPASDILWSGAMGDAYSAAVSNVIKKKADPAKEFATVGTKITSELKRIKG</sequence>
<evidence type="ECO:0000313" key="6">
    <source>
        <dbReference type="Proteomes" id="UP001596266"/>
    </source>
</evidence>
<keyword evidence="2" id="KW-0813">Transport</keyword>
<comment type="caution">
    <text evidence="5">The sequence shown here is derived from an EMBL/GenBank/DDBJ whole genome shotgun (WGS) entry which is preliminary data.</text>
</comment>
<dbReference type="SUPFAM" id="SSF53850">
    <property type="entry name" value="Periplasmic binding protein-like II"/>
    <property type="match status" value="1"/>
</dbReference>
<evidence type="ECO:0000256" key="1">
    <source>
        <dbReference type="ARBA" id="ARBA00008520"/>
    </source>
</evidence>
<keyword evidence="6" id="KW-1185">Reference proteome</keyword>
<feature type="chain" id="PRO_5046635833" evidence="4">
    <location>
        <begin position="23"/>
        <end position="432"/>
    </location>
</feature>
<dbReference type="PANTHER" id="PTHR30061:SF50">
    <property type="entry name" value="MALTOSE_MALTODEXTRIN-BINDING PERIPLASMIC PROTEIN"/>
    <property type="match status" value="1"/>
</dbReference>
<keyword evidence="3 4" id="KW-0732">Signal</keyword>
<evidence type="ECO:0000256" key="2">
    <source>
        <dbReference type="ARBA" id="ARBA00022448"/>
    </source>
</evidence>
<dbReference type="Proteomes" id="UP001596266">
    <property type="component" value="Unassembled WGS sequence"/>
</dbReference>
<dbReference type="Gene3D" id="3.40.190.10">
    <property type="entry name" value="Periplasmic binding protein-like II"/>
    <property type="match status" value="1"/>
</dbReference>
<protein>
    <submittedName>
        <fullName evidence="5">ABC transporter substrate-binding protein</fullName>
    </submittedName>
</protein>
<feature type="signal peptide" evidence="4">
    <location>
        <begin position="1"/>
        <end position="22"/>
    </location>
</feature>
<evidence type="ECO:0000256" key="3">
    <source>
        <dbReference type="ARBA" id="ARBA00022729"/>
    </source>
</evidence>
<name>A0ABW1X170_9ACTN</name>
<reference evidence="6" key="1">
    <citation type="journal article" date="2019" name="Int. J. Syst. Evol. Microbiol.">
        <title>The Global Catalogue of Microorganisms (GCM) 10K type strain sequencing project: providing services to taxonomists for standard genome sequencing and annotation.</title>
        <authorList>
            <consortium name="The Broad Institute Genomics Platform"/>
            <consortium name="The Broad Institute Genome Sequencing Center for Infectious Disease"/>
            <person name="Wu L."/>
            <person name="Ma J."/>
        </authorList>
    </citation>
    <scope>NUCLEOTIDE SEQUENCE [LARGE SCALE GENOMIC DNA]</scope>
    <source>
        <strain evidence="6">CGMCC 1.15277</strain>
    </source>
</reference>
<dbReference type="PANTHER" id="PTHR30061">
    <property type="entry name" value="MALTOSE-BINDING PERIPLASMIC PROTEIN"/>
    <property type="match status" value="1"/>
</dbReference>
<accession>A0ABW1X170</accession>